<dbReference type="Gene3D" id="3.40.1190.20">
    <property type="match status" value="1"/>
</dbReference>
<keyword evidence="5" id="KW-0067">ATP-binding</keyword>
<dbReference type="InterPro" id="IPR029056">
    <property type="entry name" value="Ribokinase-like"/>
</dbReference>
<reference evidence="8 9" key="1">
    <citation type="submission" date="2019-02" db="EMBL/GenBank/DDBJ databases">
        <title>Arcanobacterium bovis sp. nov., isolated from the milk of a cow with mastitis.</title>
        <authorList>
            <person name="Sammra O."/>
            <person name="Foster G."/>
            <person name="Hassan A."/>
            <person name="Alssahen M."/>
            <person name="Laemmler C."/>
            <person name="Borowiak M."/>
            <person name="Malorny B."/>
            <person name="Abdulmawjood A."/>
        </authorList>
    </citation>
    <scope>NUCLEOTIDE SEQUENCE [LARGE SCALE GENOMIC DNA]</scope>
    <source>
        <strain evidence="8 9">C605018/01/1</strain>
    </source>
</reference>
<evidence type="ECO:0000256" key="2">
    <source>
        <dbReference type="ARBA" id="ARBA00022679"/>
    </source>
</evidence>
<dbReference type="PANTHER" id="PTHR43085">
    <property type="entry name" value="HEXOKINASE FAMILY MEMBER"/>
    <property type="match status" value="1"/>
</dbReference>
<dbReference type="Pfam" id="PF00294">
    <property type="entry name" value="PfkB"/>
    <property type="match status" value="1"/>
</dbReference>
<protein>
    <submittedName>
        <fullName evidence="8">Carbohydrate kinase</fullName>
    </submittedName>
</protein>
<keyword evidence="4 8" id="KW-0418">Kinase</keyword>
<dbReference type="OrthoDB" id="9795789at2"/>
<evidence type="ECO:0000256" key="3">
    <source>
        <dbReference type="ARBA" id="ARBA00022741"/>
    </source>
</evidence>
<dbReference type="AlphaFoldDB" id="A0A4Q9V3K5"/>
<evidence type="ECO:0000313" key="8">
    <source>
        <dbReference type="EMBL" id="TBW23693.1"/>
    </source>
</evidence>
<evidence type="ECO:0000256" key="6">
    <source>
        <dbReference type="SAM" id="MobiDB-lite"/>
    </source>
</evidence>
<proteinExistence type="inferred from homology"/>
<dbReference type="InterPro" id="IPR011611">
    <property type="entry name" value="PfkB_dom"/>
</dbReference>
<comment type="similarity">
    <text evidence="1">Belongs to the carbohydrate kinase PfkB family.</text>
</comment>
<evidence type="ECO:0000313" key="9">
    <source>
        <dbReference type="Proteomes" id="UP000293036"/>
    </source>
</evidence>
<dbReference type="SUPFAM" id="SSF53613">
    <property type="entry name" value="Ribokinase-like"/>
    <property type="match status" value="1"/>
</dbReference>
<keyword evidence="2" id="KW-0808">Transferase</keyword>
<dbReference type="GO" id="GO:0005524">
    <property type="term" value="F:ATP binding"/>
    <property type="evidence" value="ECO:0007669"/>
    <property type="project" value="UniProtKB-KW"/>
</dbReference>
<dbReference type="EMBL" id="SJDT01000001">
    <property type="protein sequence ID" value="TBW23693.1"/>
    <property type="molecule type" value="Genomic_DNA"/>
</dbReference>
<dbReference type="CDD" id="cd01167">
    <property type="entry name" value="bac_FRK"/>
    <property type="match status" value="1"/>
</dbReference>
<sequence>MTILVIGEALIDIFYNQEGTEIDRRPGGSPMNVAIGLARLGRDTSLLTRVGDDAAGDSIVEHCAADRVRLVNGSVTSEPTSLAHAHLGADGSASYTFELHSDYPMPPSDEHERADLLDCAPRLVHIGSIGAHLEPGAAAVKEWIKFYRQKSTISYDPNVRLDVVGPAEKLRGEVEAMLEYVDVFKASKEDLEFLYEDLDLDIAVDAVLNAGVALVVITDGGAGLHLYTKEHRVTVPAVKVDVVDTVGAGDSLMSALIDGLGRLSVLGREEVDAIRGLSKTMLTTLGYYAATAASITVTRRGANPPNRQEISAQSEKYSLAGL</sequence>
<dbReference type="Proteomes" id="UP000293036">
    <property type="component" value="Unassembled WGS sequence"/>
</dbReference>
<dbReference type="PROSITE" id="PS00583">
    <property type="entry name" value="PFKB_KINASES_1"/>
    <property type="match status" value="1"/>
</dbReference>
<keyword evidence="3" id="KW-0547">Nucleotide-binding</keyword>
<comment type="caution">
    <text evidence="8">The sequence shown here is derived from an EMBL/GenBank/DDBJ whole genome shotgun (WGS) entry which is preliminary data.</text>
</comment>
<dbReference type="PROSITE" id="PS00584">
    <property type="entry name" value="PFKB_KINASES_2"/>
    <property type="match status" value="1"/>
</dbReference>
<accession>A0A4Q9V3K5</accession>
<dbReference type="RefSeq" id="WP_131279124.1">
    <property type="nucleotide sequence ID" value="NZ_JBHSLR010000009.1"/>
</dbReference>
<feature type="compositionally biased region" description="Polar residues" evidence="6">
    <location>
        <begin position="305"/>
        <end position="316"/>
    </location>
</feature>
<name>A0A4Q9V3K5_9ACTO</name>
<evidence type="ECO:0000259" key="7">
    <source>
        <dbReference type="Pfam" id="PF00294"/>
    </source>
</evidence>
<evidence type="ECO:0000256" key="1">
    <source>
        <dbReference type="ARBA" id="ARBA00010688"/>
    </source>
</evidence>
<feature type="domain" description="Carbohydrate kinase PfkB" evidence="7">
    <location>
        <begin position="3"/>
        <end position="306"/>
    </location>
</feature>
<feature type="region of interest" description="Disordered" evidence="6">
    <location>
        <begin position="300"/>
        <end position="322"/>
    </location>
</feature>
<dbReference type="InterPro" id="IPR002173">
    <property type="entry name" value="Carboh/pur_kinase_PfkB_CS"/>
</dbReference>
<evidence type="ECO:0000256" key="4">
    <source>
        <dbReference type="ARBA" id="ARBA00022777"/>
    </source>
</evidence>
<dbReference type="PANTHER" id="PTHR43085:SF1">
    <property type="entry name" value="PSEUDOURIDINE KINASE-RELATED"/>
    <property type="match status" value="1"/>
</dbReference>
<dbReference type="InterPro" id="IPR050306">
    <property type="entry name" value="PfkB_Carbo_kinase"/>
</dbReference>
<keyword evidence="9" id="KW-1185">Reference proteome</keyword>
<dbReference type="GO" id="GO:0016301">
    <property type="term" value="F:kinase activity"/>
    <property type="evidence" value="ECO:0007669"/>
    <property type="project" value="UniProtKB-KW"/>
</dbReference>
<organism evidence="8 9">
    <name type="scientific">Arcanobacterium bovis</name>
    <dbReference type="NCBI Taxonomy" id="2529275"/>
    <lineage>
        <taxon>Bacteria</taxon>
        <taxon>Bacillati</taxon>
        <taxon>Actinomycetota</taxon>
        <taxon>Actinomycetes</taxon>
        <taxon>Actinomycetales</taxon>
        <taxon>Actinomycetaceae</taxon>
        <taxon>Arcanobacterium</taxon>
    </lineage>
</organism>
<evidence type="ECO:0000256" key="5">
    <source>
        <dbReference type="ARBA" id="ARBA00022840"/>
    </source>
</evidence>
<gene>
    <name evidence="8" type="ORF">EZJ44_00695</name>
</gene>